<keyword evidence="1" id="KW-0812">Transmembrane</keyword>
<dbReference type="Proteomes" id="UP001056109">
    <property type="component" value="Chromosome"/>
</dbReference>
<feature type="transmembrane region" description="Helical" evidence="1">
    <location>
        <begin position="21"/>
        <end position="45"/>
    </location>
</feature>
<sequence>MSSSFPSFANPLIARYRRTGRYFLALSLLLTLFFTAMAILVLVLAKTDETILTSALGLLFLPIVSLIFQRYKLAVQRIGIAPVSPTQFPEVYEITKQVCADAGLAKIPPIFVTTDPAIDPCIQSPGTRPIILIGMDFLSGCRENNTPHALRFMIAHQVAHFVYKHNSPAWIMGCSAVIATPILNTFFRKHCEFSADAWAGLYAPEGSALAMSLCVAGKDNYLFINTQDLASFRRRSRRGLFAIIAYYSALKVSVIERTKRLHSDNLLIPVAPLTDHSELLPKDLLATWQTQYIDGFATK</sequence>
<evidence type="ECO:0008006" key="4">
    <source>
        <dbReference type="Google" id="ProtNLM"/>
    </source>
</evidence>
<gene>
    <name evidence="2" type="ORF">NG665_07280</name>
</gene>
<name>A0ABY5AG52_9ACTO</name>
<evidence type="ECO:0000313" key="2">
    <source>
        <dbReference type="EMBL" id="USR79175.1"/>
    </source>
</evidence>
<dbReference type="PANTHER" id="PTHR43221">
    <property type="entry name" value="PROTEASE HTPX"/>
    <property type="match status" value="1"/>
</dbReference>
<keyword evidence="1" id="KW-0472">Membrane</keyword>
<feature type="transmembrane region" description="Helical" evidence="1">
    <location>
        <begin position="51"/>
        <end position="68"/>
    </location>
</feature>
<organism evidence="2 3">
    <name type="scientific">Arcanobacterium pinnipediorum</name>
    <dbReference type="NCBI Taxonomy" id="1503041"/>
    <lineage>
        <taxon>Bacteria</taxon>
        <taxon>Bacillati</taxon>
        <taxon>Actinomycetota</taxon>
        <taxon>Actinomycetes</taxon>
        <taxon>Actinomycetales</taxon>
        <taxon>Actinomycetaceae</taxon>
        <taxon>Arcanobacterium</taxon>
    </lineage>
</organism>
<keyword evidence="3" id="KW-1185">Reference proteome</keyword>
<protein>
    <recommendedName>
        <fullName evidence="4">Zn-dependent protease with chaperone function</fullName>
    </recommendedName>
</protein>
<dbReference type="RefSeq" id="WP_252673049.1">
    <property type="nucleotide sequence ID" value="NZ_CP099547.1"/>
</dbReference>
<reference evidence="2" key="1">
    <citation type="submission" date="2022-06" db="EMBL/GenBank/DDBJ databases">
        <title>Complete Genome Sequence of Arcanobacterium pinnipediorum strain DSM 28752 isolated from a harbour seal.</title>
        <authorList>
            <person name="Borowiak M."/>
            <person name="Kreitlow A."/>
            <person name="Alssahen M."/>
            <person name="Malorny B."/>
            <person name="Laemmler C."/>
            <person name="Prenger-Berninghoff E."/>
            <person name="Siebert U."/>
            <person name="Ploetz M."/>
            <person name="Abdulmawjood A."/>
        </authorList>
    </citation>
    <scope>NUCLEOTIDE SEQUENCE</scope>
    <source>
        <strain evidence="2">DSM 28752</strain>
    </source>
</reference>
<proteinExistence type="predicted"/>
<evidence type="ECO:0000256" key="1">
    <source>
        <dbReference type="SAM" id="Phobius"/>
    </source>
</evidence>
<dbReference type="PANTHER" id="PTHR43221:SF1">
    <property type="entry name" value="PROTEASE HTPX"/>
    <property type="match status" value="1"/>
</dbReference>
<accession>A0ABY5AG52</accession>
<dbReference type="InterPro" id="IPR050083">
    <property type="entry name" value="HtpX_protease"/>
</dbReference>
<dbReference type="EMBL" id="CP099547">
    <property type="protein sequence ID" value="USR79175.1"/>
    <property type="molecule type" value="Genomic_DNA"/>
</dbReference>
<keyword evidence="1" id="KW-1133">Transmembrane helix</keyword>
<evidence type="ECO:0000313" key="3">
    <source>
        <dbReference type="Proteomes" id="UP001056109"/>
    </source>
</evidence>